<dbReference type="AlphaFoldDB" id="A0A6A5FX02"/>
<reference evidence="1 2" key="1">
    <citation type="submission" date="2019-12" db="EMBL/GenBank/DDBJ databases">
        <title>Chromosome-level assembly of the Caenorhabditis remanei genome.</title>
        <authorList>
            <person name="Teterina A.A."/>
            <person name="Willis J.H."/>
            <person name="Phillips P.C."/>
        </authorList>
    </citation>
    <scope>NUCLEOTIDE SEQUENCE [LARGE SCALE GENOMIC DNA]</scope>
    <source>
        <strain evidence="1 2">PX506</strain>
        <tissue evidence="1">Whole organism</tissue>
    </source>
</reference>
<dbReference type="KEGG" id="crq:GCK72_023639"/>
<dbReference type="EMBL" id="WUAV01000006">
    <property type="protein sequence ID" value="KAF1747178.1"/>
    <property type="molecule type" value="Genomic_DNA"/>
</dbReference>
<comment type="caution">
    <text evidence="1">The sequence shown here is derived from an EMBL/GenBank/DDBJ whole genome shotgun (WGS) entry which is preliminary data.</text>
</comment>
<evidence type="ECO:0000313" key="2">
    <source>
        <dbReference type="Proteomes" id="UP000483820"/>
    </source>
</evidence>
<proteinExistence type="predicted"/>
<dbReference type="GeneID" id="78777698"/>
<dbReference type="Proteomes" id="UP000483820">
    <property type="component" value="Chromosome X"/>
</dbReference>
<organism evidence="1 2">
    <name type="scientific">Caenorhabditis remanei</name>
    <name type="common">Caenorhabditis vulgaris</name>
    <dbReference type="NCBI Taxonomy" id="31234"/>
    <lineage>
        <taxon>Eukaryota</taxon>
        <taxon>Metazoa</taxon>
        <taxon>Ecdysozoa</taxon>
        <taxon>Nematoda</taxon>
        <taxon>Chromadorea</taxon>
        <taxon>Rhabditida</taxon>
        <taxon>Rhabditina</taxon>
        <taxon>Rhabditomorpha</taxon>
        <taxon>Rhabditoidea</taxon>
        <taxon>Rhabditidae</taxon>
        <taxon>Peloderinae</taxon>
        <taxon>Caenorhabditis</taxon>
    </lineage>
</organism>
<dbReference type="RefSeq" id="XP_053579053.1">
    <property type="nucleotide sequence ID" value="XM_053735487.1"/>
</dbReference>
<protein>
    <submittedName>
        <fullName evidence="1">Uncharacterized protein</fullName>
    </submittedName>
</protein>
<name>A0A6A5FX02_CAERE</name>
<evidence type="ECO:0000313" key="1">
    <source>
        <dbReference type="EMBL" id="KAF1747178.1"/>
    </source>
</evidence>
<dbReference type="CTD" id="78777698"/>
<gene>
    <name evidence="1" type="ORF">GCK72_023639</name>
</gene>
<accession>A0A6A5FX02</accession>
<sequence>MSTKSLNCFVVKSAESSWTSVFSPISHLEMIDVDVSLKLDWIWQIMMTYRTVGVEQSSDAGEMMTCCCATTAGSGGGGFHTFACLTSVGPGLSREDSELKN</sequence>